<gene>
    <name evidence="4" type="ORF">HPP92_010932</name>
</gene>
<evidence type="ECO:0000256" key="1">
    <source>
        <dbReference type="ARBA" id="ARBA00022741"/>
    </source>
</evidence>
<dbReference type="OrthoDB" id="6431331at2759"/>
<dbReference type="GO" id="GO:0006271">
    <property type="term" value="P:DNA strand elongation involved in DNA replication"/>
    <property type="evidence" value="ECO:0007669"/>
    <property type="project" value="TreeGrafter"/>
</dbReference>
<dbReference type="InterPro" id="IPR027417">
    <property type="entry name" value="P-loop_NTPase"/>
</dbReference>
<organism evidence="4 5">
    <name type="scientific">Vanilla planifolia</name>
    <name type="common">Vanilla</name>
    <dbReference type="NCBI Taxonomy" id="51239"/>
    <lineage>
        <taxon>Eukaryota</taxon>
        <taxon>Viridiplantae</taxon>
        <taxon>Streptophyta</taxon>
        <taxon>Embryophyta</taxon>
        <taxon>Tracheophyta</taxon>
        <taxon>Spermatophyta</taxon>
        <taxon>Magnoliopsida</taxon>
        <taxon>Liliopsida</taxon>
        <taxon>Asparagales</taxon>
        <taxon>Orchidaceae</taxon>
        <taxon>Vanilloideae</taxon>
        <taxon>Vanilleae</taxon>
        <taxon>Vanilla</taxon>
    </lineage>
</organism>
<comment type="caution">
    <text evidence="4">The sequence shown here is derived from an EMBL/GenBank/DDBJ whole genome shotgun (WGS) entry which is preliminary data.</text>
</comment>
<dbReference type="EMBL" id="JADCNL010000005">
    <property type="protein sequence ID" value="KAG0480074.1"/>
    <property type="molecule type" value="Genomic_DNA"/>
</dbReference>
<dbReference type="GO" id="GO:0003697">
    <property type="term" value="F:single-stranded DNA binding"/>
    <property type="evidence" value="ECO:0007669"/>
    <property type="project" value="TreeGrafter"/>
</dbReference>
<keyword evidence="1" id="KW-0547">Nucleotide-binding</keyword>
<dbReference type="AlphaFoldDB" id="A0A835R0Y7"/>
<reference evidence="4 5" key="1">
    <citation type="journal article" date="2020" name="Nat. Food">
        <title>A phased Vanilla planifolia genome enables genetic improvement of flavour and production.</title>
        <authorList>
            <person name="Hasing T."/>
            <person name="Tang H."/>
            <person name="Brym M."/>
            <person name="Khazi F."/>
            <person name="Huang T."/>
            <person name="Chambers A.H."/>
        </authorList>
    </citation>
    <scope>NUCLEOTIDE SEQUENCE [LARGE SCALE GENOMIC DNA]</scope>
    <source>
        <tissue evidence="4">Leaf</tissue>
    </source>
</reference>
<dbReference type="InterPro" id="IPR001208">
    <property type="entry name" value="MCM_dom"/>
</dbReference>
<keyword evidence="2" id="KW-0067">ATP-binding</keyword>
<dbReference type="GO" id="GO:0000727">
    <property type="term" value="P:double-strand break repair via break-induced replication"/>
    <property type="evidence" value="ECO:0007669"/>
    <property type="project" value="TreeGrafter"/>
</dbReference>
<dbReference type="Pfam" id="PF00493">
    <property type="entry name" value="MCM"/>
    <property type="match status" value="1"/>
</dbReference>
<dbReference type="GO" id="GO:0017116">
    <property type="term" value="F:single-stranded DNA helicase activity"/>
    <property type="evidence" value="ECO:0007669"/>
    <property type="project" value="TreeGrafter"/>
</dbReference>
<dbReference type="PANTHER" id="PTHR11630">
    <property type="entry name" value="DNA REPLICATION LICENSING FACTOR MCM FAMILY MEMBER"/>
    <property type="match status" value="1"/>
</dbReference>
<evidence type="ECO:0000259" key="3">
    <source>
        <dbReference type="PROSITE" id="PS50051"/>
    </source>
</evidence>
<dbReference type="GO" id="GO:0005634">
    <property type="term" value="C:nucleus"/>
    <property type="evidence" value="ECO:0007669"/>
    <property type="project" value="TreeGrafter"/>
</dbReference>
<sequence length="131" mass="14482">MEQQTVSIAKAGITTSLNARTAVLAAANPAWGRYDLRRSPAENINLPPALLSRLISSGEHFCRINSYSNVQALARLRFSATVAQSDVDEALRLMQMSKFSLYSEDRQRSGLDAISDIYSILRDEAARTNSF</sequence>
<dbReference type="GO" id="GO:0005524">
    <property type="term" value="F:ATP binding"/>
    <property type="evidence" value="ECO:0007669"/>
    <property type="project" value="UniProtKB-KW"/>
</dbReference>
<evidence type="ECO:0000313" key="5">
    <source>
        <dbReference type="Proteomes" id="UP000636800"/>
    </source>
</evidence>
<dbReference type="PANTHER" id="PTHR11630:SF26">
    <property type="entry name" value="DNA REPLICATION LICENSING FACTOR MCM7"/>
    <property type="match status" value="1"/>
</dbReference>
<dbReference type="Proteomes" id="UP000636800">
    <property type="component" value="Chromosome 5"/>
</dbReference>
<dbReference type="GO" id="GO:0042555">
    <property type="term" value="C:MCM complex"/>
    <property type="evidence" value="ECO:0007669"/>
    <property type="project" value="TreeGrafter"/>
</dbReference>
<name>A0A835R0Y7_VANPL</name>
<dbReference type="SUPFAM" id="SSF52540">
    <property type="entry name" value="P-loop containing nucleoside triphosphate hydrolases"/>
    <property type="match status" value="1"/>
</dbReference>
<keyword evidence="5" id="KW-1185">Reference proteome</keyword>
<dbReference type="GO" id="GO:0006270">
    <property type="term" value="P:DNA replication initiation"/>
    <property type="evidence" value="ECO:0007669"/>
    <property type="project" value="TreeGrafter"/>
</dbReference>
<proteinExistence type="predicted"/>
<dbReference type="PROSITE" id="PS50051">
    <property type="entry name" value="MCM_2"/>
    <property type="match status" value="1"/>
</dbReference>
<feature type="domain" description="MCM C-terminal AAA(+) ATPase" evidence="3">
    <location>
        <begin position="1"/>
        <end position="54"/>
    </location>
</feature>
<dbReference type="Gene3D" id="3.40.50.300">
    <property type="entry name" value="P-loop containing nucleotide triphosphate hydrolases"/>
    <property type="match status" value="1"/>
</dbReference>
<evidence type="ECO:0000256" key="2">
    <source>
        <dbReference type="ARBA" id="ARBA00022840"/>
    </source>
</evidence>
<protein>
    <recommendedName>
        <fullName evidence="3">MCM C-terminal AAA(+) ATPase domain-containing protein</fullName>
    </recommendedName>
</protein>
<dbReference type="InterPro" id="IPR031327">
    <property type="entry name" value="MCM"/>
</dbReference>
<evidence type="ECO:0000313" key="4">
    <source>
        <dbReference type="EMBL" id="KAG0480074.1"/>
    </source>
</evidence>
<accession>A0A835R0Y7</accession>